<dbReference type="Proteomes" id="UP000220914">
    <property type="component" value="Unassembled WGS sequence"/>
</dbReference>
<dbReference type="Pfam" id="PF00480">
    <property type="entry name" value="ROK"/>
    <property type="match status" value="1"/>
</dbReference>
<dbReference type="Pfam" id="PF12802">
    <property type="entry name" value="MarR_2"/>
    <property type="match status" value="1"/>
</dbReference>
<dbReference type="SUPFAM" id="SSF53067">
    <property type="entry name" value="Actin-like ATPase domain"/>
    <property type="match status" value="1"/>
</dbReference>
<proteinExistence type="inferred from homology"/>
<dbReference type="InterPro" id="IPR000600">
    <property type="entry name" value="ROK"/>
</dbReference>
<reference evidence="3 6" key="2">
    <citation type="journal article" date="2019" name="Emerg. Microbes Infect.">
        <title>Comprehensive subspecies identification of 175 nontuberculous mycobacteria species based on 7547 genomic profiles.</title>
        <authorList>
            <person name="Matsumoto Y."/>
            <person name="Kinjo T."/>
            <person name="Motooka D."/>
            <person name="Nabeya D."/>
            <person name="Jung N."/>
            <person name="Uechi K."/>
            <person name="Horii T."/>
            <person name="Iida T."/>
            <person name="Fujita J."/>
            <person name="Nakamura S."/>
        </authorList>
    </citation>
    <scope>NUCLEOTIDE SEQUENCE [LARGE SCALE GENOMIC DNA]</scope>
    <source>
        <strain evidence="3 6">JCM 6377</strain>
    </source>
</reference>
<dbReference type="AlphaFoldDB" id="A0A2A7N929"/>
<evidence type="ECO:0000313" key="4">
    <source>
        <dbReference type="EMBL" id="PEG39948.1"/>
    </source>
</evidence>
<reference evidence="4 5" key="1">
    <citation type="submission" date="2017-10" db="EMBL/GenBank/DDBJ databases">
        <title>The new phylogeny of genus Mycobacterium.</title>
        <authorList>
            <person name="Tortoli E."/>
            <person name="Trovato A."/>
            <person name="Cirillo D.M."/>
        </authorList>
    </citation>
    <scope>NUCLEOTIDE SEQUENCE [LARGE SCALE GENOMIC DNA]</scope>
    <source>
        <strain evidence="4 5">CCUG37673</strain>
    </source>
</reference>
<evidence type="ECO:0000313" key="5">
    <source>
        <dbReference type="Proteomes" id="UP000220914"/>
    </source>
</evidence>
<comment type="caution">
    <text evidence="4">The sequence shown here is derived from an EMBL/GenBank/DDBJ whole genome shotgun (WGS) entry which is preliminary data.</text>
</comment>
<keyword evidence="5" id="KW-1185">Reference proteome</keyword>
<dbReference type="InterPro" id="IPR049874">
    <property type="entry name" value="ROK_cs"/>
</dbReference>
<evidence type="ECO:0000259" key="2">
    <source>
        <dbReference type="Pfam" id="PF12802"/>
    </source>
</evidence>
<dbReference type="Gene3D" id="1.10.10.10">
    <property type="entry name" value="Winged helix-like DNA-binding domain superfamily/Winged helix DNA-binding domain"/>
    <property type="match status" value="1"/>
</dbReference>
<evidence type="ECO:0000313" key="3">
    <source>
        <dbReference type="EMBL" id="GFG51448.1"/>
    </source>
</evidence>
<dbReference type="Gene3D" id="3.30.420.40">
    <property type="match status" value="2"/>
</dbReference>
<sequence>MARQAPQAVLRWSGAAQLLEVVRTEPGITRAAAAQRLGIRSGGATELVTRMRQARLLDETPAPAQGRGRPTTMLVPHDEGPLVLAADLRAADWRLALAGIDGVPHVVTQAKYAGRRLAPVLDQLADAIGKIYRRNTKRIRAVAVAVAGTVSDARLVQFTPRGWNDVDLSVLTARIPERAGVGLLVGNDATLAGLAEARSGAARSASTALYLMVAQGIGGALVVNGEPLTGAHGAAGEYGHMPLGDPALVCPCGARGCWDLSVDGRALARHRGDTAPKDPVAYVHTLVDHPRRDAATVRAFEAVASTLGRGIGGLVNLHDPEVVTLGGAAAMLKAAAPSAFDDAYREALMAFRKETPPPVCDAEYGEEGPLHGAVALALDHVTAPAALADWVQRHHL</sequence>
<dbReference type="PANTHER" id="PTHR18964">
    <property type="entry name" value="ROK (REPRESSOR, ORF, KINASE) FAMILY"/>
    <property type="match status" value="1"/>
</dbReference>
<dbReference type="InterPro" id="IPR000835">
    <property type="entry name" value="HTH_MarR-typ"/>
</dbReference>
<evidence type="ECO:0000313" key="6">
    <source>
        <dbReference type="Proteomes" id="UP000465302"/>
    </source>
</evidence>
<evidence type="ECO:0000256" key="1">
    <source>
        <dbReference type="ARBA" id="ARBA00006479"/>
    </source>
</evidence>
<dbReference type="Proteomes" id="UP000465302">
    <property type="component" value="Unassembled WGS sequence"/>
</dbReference>
<dbReference type="RefSeq" id="WP_097939666.1">
    <property type="nucleotide sequence ID" value="NZ_BLKS01000001.1"/>
</dbReference>
<dbReference type="InterPro" id="IPR036388">
    <property type="entry name" value="WH-like_DNA-bd_sf"/>
</dbReference>
<name>A0A2A7N929_MYCAG</name>
<dbReference type="EMBL" id="BLKS01000001">
    <property type="protein sequence ID" value="GFG51448.1"/>
    <property type="molecule type" value="Genomic_DNA"/>
</dbReference>
<protein>
    <submittedName>
        <fullName evidence="4">XylR family transcriptional regulator</fullName>
    </submittedName>
    <submittedName>
        <fullName evidence="3">Xylose repressor</fullName>
    </submittedName>
</protein>
<gene>
    <name evidence="4" type="ORF">CQY20_08620</name>
    <name evidence="3" type="ORF">MAGR_28890</name>
</gene>
<dbReference type="InterPro" id="IPR043129">
    <property type="entry name" value="ATPase_NBD"/>
</dbReference>
<dbReference type="PANTHER" id="PTHR18964:SF149">
    <property type="entry name" value="BIFUNCTIONAL UDP-N-ACETYLGLUCOSAMINE 2-EPIMERASE_N-ACETYLMANNOSAMINE KINASE"/>
    <property type="match status" value="1"/>
</dbReference>
<dbReference type="PROSITE" id="PS01125">
    <property type="entry name" value="ROK"/>
    <property type="match status" value="1"/>
</dbReference>
<organism evidence="4 5">
    <name type="scientific">Mycolicibacterium agri</name>
    <name type="common">Mycobacterium agri</name>
    <dbReference type="NCBI Taxonomy" id="36811"/>
    <lineage>
        <taxon>Bacteria</taxon>
        <taxon>Bacillati</taxon>
        <taxon>Actinomycetota</taxon>
        <taxon>Actinomycetes</taxon>
        <taxon>Mycobacteriales</taxon>
        <taxon>Mycobacteriaceae</taxon>
        <taxon>Mycolicibacterium</taxon>
    </lineage>
</organism>
<accession>A0A2A7N929</accession>
<feature type="domain" description="HTH marR-type" evidence="2">
    <location>
        <begin position="16"/>
        <end position="67"/>
    </location>
</feature>
<dbReference type="OrthoDB" id="9810372at2"/>
<reference evidence="3" key="3">
    <citation type="submission" date="2020-02" db="EMBL/GenBank/DDBJ databases">
        <authorList>
            <person name="Matsumoto Y."/>
            <person name="Motooka D."/>
            <person name="Nakamura S."/>
        </authorList>
    </citation>
    <scope>NUCLEOTIDE SEQUENCE</scope>
    <source>
        <strain evidence="3">JCM 6377</strain>
    </source>
</reference>
<comment type="similarity">
    <text evidence="1">Belongs to the ROK (NagC/XylR) family.</text>
</comment>
<dbReference type="GO" id="GO:0003700">
    <property type="term" value="F:DNA-binding transcription factor activity"/>
    <property type="evidence" value="ECO:0007669"/>
    <property type="project" value="InterPro"/>
</dbReference>
<dbReference type="EMBL" id="PDCP01000012">
    <property type="protein sequence ID" value="PEG39948.1"/>
    <property type="molecule type" value="Genomic_DNA"/>
</dbReference>